<evidence type="ECO:0000313" key="2">
    <source>
        <dbReference type="Proteomes" id="UP000641646"/>
    </source>
</evidence>
<comment type="caution">
    <text evidence="1">The sequence shown here is derived from an EMBL/GenBank/DDBJ whole genome shotgun (WGS) entry which is preliminary data.</text>
</comment>
<dbReference type="Proteomes" id="UP000641646">
    <property type="component" value="Unassembled WGS sequence"/>
</dbReference>
<proteinExistence type="predicted"/>
<reference evidence="1" key="1">
    <citation type="journal article" date="2015" name="ISME J.">
        <title>Draft Genome Sequence of Streptomyces incarnatus NRRL8089, which Produces the Nucleoside Antibiotic Sinefungin.</title>
        <authorList>
            <person name="Oshima K."/>
            <person name="Hattori M."/>
            <person name="Shimizu H."/>
            <person name="Fukuda K."/>
            <person name="Nemoto M."/>
            <person name="Inagaki K."/>
            <person name="Tamura T."/>
        </authorList>
    </citation>
    <scope>NUCLEOTIDE SEQUENCE</scope>
    <source>
        <strain evidence="1">FACHB-1375</strain>
    </source>
</reference>
<reference evidence="1" key="2">
    <citation type="submission" date="2020-08" db="EMBL/GenBank/DDBJ databases">
        <authorList>
            <person name="Chen M."/>
            <person name="Teng W."/>
            <person name="Zhao L."/>
            <person name="Hu C."/>
            <person name="Zhou Y."/>
            <person name="Han B."/>
            <person name="Song L."/>
            <person name="Shu W."/>
        </authorList>
    </citation>
    <scope>NUCLEOTIDE SEQUENCE</scope>
    <source>
        <strain evidence="1">FACHB-1375</strain>
    </source>
</reference>
<gene>
    <name evidence="1" type="ORF">H6G03_11060</name>
</gene>
<name>A0A926ZIB8_9CYAN</name>
<dbReference type="InterPro" id="IPR025477">
    <property type="entry name" value="DUF4327"/>
</dbReference>
<dbReference type="EMBL" id="JACJPW010000023">
    <property type="protein sequence ID" value="MBD2181641.1"/>
    <property type="molecule type" value="Genomic_DNA"/>
</dbReference>
<dbReference type="Pfam" id="PF14217">
    <property type="entry name" value="DUF4327"/>
    <property type="match status" value="1"/>
</dbReference>
<evidence type="ECO:0000313" key="1">
    <source>
        <dbReference type="EMBL" id="MBD2181641.1"/>
    </source>
</evidence>
<sequence length="68" mass="8145">MKSTQYSLTVIQAQVYQLVHEGIVSREQRIYTLWKHMSAWEWCRIEQELEKSNFLLRDCIGDLIGWEG</sequence>
<dbReference type="AlphaFoldDB" id="A0A926ZIB8"/>
<organism evidence="1 2">
    <name type="scientific">Aerosakkonema funiforme FACHB-1375</name>
    <dbReference type="NCBI Taxonomy" id="2949571"/>
    <lineage>
        <taxon>Bacteria</taxon>
        <taxon>Bacillati</taxon>
        <taxon>Cyanobacteriota</taxon>
        <taxon>Cyanophyceae</taxon>
        <taxon>Oscillatoriophycideae</taxon>
        <taxon>Aerosakkonematales</taxon>
        <taxon>Aerosakkonemataceae</taxon>
        <taxon>Aerosakkonema</taxon>
    </lineage>
</organism>
<protein>
    <submittedName>
        <fullName evidence="1">DUF4327 family protein</fullName>
    </submittedName>
</protein>
<keyword evidence="2" id="KW-1185">Reference proteome</keyword>
<accession>A0A926ZIB8</accession>